<gene>
    <name evidence="2" type="ORF">NOG11_12655</name>
</gene>
<dbReference type="AlphaFoldDB" id="A0A9X2LAN7"/>
<proteinExistence type="predicted"/>
<dbReference type="RefSeq" id="WP_256620131.1">
    <property type="nucleotide sequence ID" value="NZ_JANIBC010000014.1"/>
</dbReference>
<dbReference type="Proteomes" id="UP001142610">
    <property type="component" value="Unassembled WGS sequence"/>
</dbReference>
<dbReference type="EMBL" id="JANIBC010000014">
    <property type="protein sequence ID" value="MCQ8186231.1"/>
    <property type="molecule type" value="Genomic_DNA"/>
</dbReference>
<organism evidence="2 3">
    <name type="scientific">Parvularcula maris</name>
    <dbReference type="NCBI Taxonomy" id="2965077"/>
    <lineage>
        <taxon>Bacteria</taxon>
        <taxon>Pseudomonadati</taxon>
        <taxon>Pseudomonadota</taxon>
        <taxon>Alphaproteobacteria</taxon>
        <taxon>Parvularculales</taxon>
        <taxon>Parvularculaceae</taxon>
        <taxon>Parvularcula</taxon>
    </lineage>
</organism>
<keyword evidence="3" id="KW-1185">Reference proteome</keyword>
<reference evidence="2" key="1">
    <citation type="submission" date="2022-07" db="EMBL/GenBank/DDBJ databases">
        <title>Parvularcula maris sp. nov., an algicidal bacterium isolated from seawater.</title>
        <authorList>
            <person name="Li F."/>
        </authorList>
    </citation>
    <scope>NUCLEOTIDE SEQUENCE</scope>
    <source>
        <strain evidence="2">BGMRC 0090</strain>
    </source>
</reference>
<feature type="transmembrane region" description="Helical" evidence="1">
    <location>
        <begin position="124"/>
        <end position="141"/>
    </location>
</feature>
<keyword evidence="1" id="KW-1133">Transmembrane helix</keyword>
<name>A0A9X2LAN7_9PROT</name>
<protein>
    <submittedName>
        <fullName evidence="2">Uncharacterized protein</fullName>
    </submittedName>
</protein>
<accession>A0A9X2LAN7</accession>
<evidence type="ECO:0000313" key="3">
    <source>
        <dbReference type="Proteomes" id="UP001142610"/>
    </source>
</evidence>
<keyword evidence="1" id="KW-0472">Membrane</keyword>
<sequence length="147" mass="16066">MAVLYYLLSFGFVVYGFFRLLGAGLLLALTSGRWGGEELPPEVLTQLQDGVAKVEGFLAAHPGTLLIDLSLPGYFGYSALMGAVLFIGGVLSLLKKTSGWFLIALYHILFALMFLNYGALNAKLLHLAVSFGLFLMLVLLGRKRLRH</sequence>
<feature type="transmembrane region" description="Helical" evidence="1">
    <location>
        <begin position="74"/>
        <end position="93"/>
    </location>
</feature>
<evidence type="ECO:0000256" key="1">
    <source>
        <dbReference type="SAM" id="Phobius"/>
    </source>
</evidence>
<comment type="caution">
    <text evidence="2">The sequence shown here is derived from an EMBL/GenBank/DDBJ whole genome shotgun (WGS) entry which is preliminary data.</text>
</comment>
<keyword evidence="1" id="KW-0812">Transmembrane</keyword>
<feature type="transmembrane region" description="Helical" evidence="1">
    <location>
        <begin position="100"/>
        <end position="118"/>
    </location>
</feature>
<feature type="transmembrane region" description="Helical" evidence="1">
    <location>
        <begin position="7"/>
        <end position="29"/>
    </location>
</feature>
<evidence type="ECO:0000313" key="2">
    <source>
        <dbReference type="EMBL" id="MCQ8186231.1"/>
    </source>
</evidence>